<feature type="region of interest" description="Disordered" evidence="1">
    <location>
        <begin position="36"/>
        <end position="55"/>
    </location>
</feature>
<accession>A0AAD5QNX2</accession>
<dbReference type="AlphaFoldDB" id="A0AAD5QNX2"/>
<comment type="caution">
    <text evidence="2">The sequence shown here is derived from an EMBL/GenBank/DDBJ whole genome shotgun (WGS) entry which is preliminary data.</text>
</comment>
<evidence type="ECO:0000313" key="3">
    <source>
        <dbReference type="Proteomes" id="UP001196413"/>
    </source>
</evidence>
<name>A0AAD5QNX2_PARTN</name>
<proteinExistence type="predicted"/>
<sequence>MDKCFEVAEQLVRVHKVHPRETESKLVPFIERSGKSGNVANSRWSHEMINGTTGDKTHELSTALKSEEFDSQMSLLQMPRNSS</sequence>
<keyword evidence="3" id="KW-1185">Reference proteome</keyword>
<dbReference type="Proteomes" id="UP001196413">
    <property type="component" value="Unassembled WGS sequence"/>
</dbReference>
<reference evidence="2" key="1">
    <citation type="submission" date="2021-06" db="EMBL/GenBank/DDBJ databases">
        <title>Parelaphostrongylus tenuis whole genome reference sequence.</title>
        <authorList>
            <person name="Garwood T.J."/>
            <person name="Larsen P.A."/>
            <person name="Fountain-Jones N.M."/>
            <person name="Garbe J.R."/>
            <person name="Macchietto M.G."/>
            <person name="Kania S.A."/>
            <person name="Gerhold R.W."/>
            <person name="Richards J.E."/>
            <person name="Wolf T.M."/>
        </authorList>
    </citation>
    <scope>NUCLEOTIDE SEQUENCE</scope>
    <source>
        <strain evidence="2">MNPRO001-30</strain>
        <tissue evidence="2">Meninges</tissue>
    </source>
</reference>
<evidence type="ECO:0000256" key="1">
    <source>
        <dbReference type="SAM" id="MobiDB-lite"/>
    </source>
</evidence>
<gene>
    <name evidence="2" type="ORF">KIN20_013919</name>
</gene>
<evidence type="ECO:0000313" key="2">
    <source>
        <dbReference type="EMBL" id="KAJ1356244.1"/>
    </source>
</evidence>
<protein>
    <submittedName>
        <fullName evidence="2">Uncharacterized protein</fullName>
    </submittedName>
</protein>
<dbReference type="EMBL" id="JAHQIW010002751">
    <property type="protein sequence ID" value="KAJ1356244.1"/>
    <property type="molecule type" value="Genomic_DNA"/>
</dbReference>
<organism evidence="2 3">
    <name type="scientific">Parelaphostrongylus tenuis</name>
    <name type="common">Meningeal worm</name>
    <dbReference type="NCBI Taxonomy" id="148309"/>
    <lineage>
        <taxon>Eukaryota</taxon>
        <taxon>Metazoa</taxon>
        <taxon>Ecdysozoa</taxon>
        <taxon>Nematoda</taxon>
        <taxon>Chromadorea</taxon>
        <taxon>Rhabditida</taxon>
        <taxon>Rhabditina</taxon>
        <taxon>Rhabditomorpha</taxon>
        <taxon>Strongyloidea</taxon>
        <taxon>Metastrongylidae</taxon>
        <taxon>Parelaphostrongylus</taxon>
    </lineage>
</organism>